<dbReference type="Proteomes" id="UP000472263">
    <property type="component" value="Chromosome 12"/>
</dbReference>
<dbReference type="AlphaFoldDB" id="A0A667ZQ07"/>
<dbReference type="Ensembl" id="ENSMMDT00005045902.1">
    <property type="protein sequence ID" value="ENSMMDP00005045010.1"/>
    <property type="gene ID" value="ENSMMDG00005020639.1"/>
</dbReference>
<keyword evidence="3" id="KW-1185">Reference proteome</keyword>
<evidence type="ECO:0000313" key="3">
    <source>
        <dbReference type="Proteomes" id="UP000472263"/>
    </source>
</evidence>
<feature type="domain" description="Slingshot N-terminal" evidence="1">
    <location>
        <begin position="82"/>
        <end position="189"/>
    </location>
</feature>
<accession>A0A667ZQ07</accession>
<reference evidence="2" key="1">
    <citation type="submission" date="2019-06" db="EMBL/GenBank/DDBJ databases">
        <authorList>
            <consortium name="Wellcome Sanger Institute Data Sharing"/>
        </authorList>
    </citation>
    <scope>NUCLEOTIDE SEQUENCE [LARGE SCALE GENOMIC DNA]</scope>
</reference>
<dbReference type="GO" id="GO:0030837">
    <property type="term" value="P:negative regulation of actin filament polymerization"/>
    <property type="evidence" value="ECO:0007669"/>
    <property type="project" value="InterPro"/>
</dbReference>
<dbReference type="InParanoid" id="A0A667ZQ07"/>
<evidence type="ECO:0000313" key="2">
    <source>
        <dbReference type="Ensembl" id="ENSMMDP00005045010.1"/>
    </source>
</evidence>
<dbReference type="GO" id="GO:0003779">
    <property type="term" value="F:actin binding"/>
    <property type="evidence" value="ECO:0007669"/>
    <property type="project" value="InterPro"/>
</dbReference>
<reference evidence="2" key="2">
    <citation type="submission" date="2025-08" db="UniProtKB">
        <authorList>
            <consortium name="Ensembl"/>
        </authorList>
    </citation>
    <scope>IDENTIFICATION</scope>
</reference>
<dbReference type="InterPro" id="IPR043588">
    <property type="entry name" value="SSH-N"/>
</dbReference>
<proteinExistence type="predicted"/>
<evidence type="ECO:0000259" key="1">
    <source>
        <dbReference type="Pfam" id="PF23040"/>
    </source>
</evidence>
<dbReference type="GeneTree" id="ENSGT00940000156133"/>
<dbReference type="GO" id="GO:0016791">
    <property type="term" value="F:phosphatase activity"/>
    <property type="evidence" value="ECO:0007669"/>
    <property type="project" value="InterPro"/>
</dbReference>
<dbReference type="Pfam" id="PF23040">
    <property type="entry name" value="PH_SSH1-like_1st"/>
    <property type="match status" value="1"/>
</dbReference>
<sequence>RHYFVQSVCASCPLVCRSNWFLIVYHWGKSLALIIFPSSALFSLSESFFMVKGAALFLQQGNSTQGPKTPTHHKHAGDLPQHLQVMIKILRSEDRIKLAVRLESGWSDRVRYMVVVYTNGRQDTEENILLGMDFTDKDSKSCSIGMVLPLWSDTNIHLDGDGGFSVNTAGRSHVFKPVSVQAMWNKLTCDVHHA</sequence>
<name>A0A667ZQ07_9TELE</name>
<dbReference type="PANTHER" id="PTHR45864:SF7">
    <property type="entry name" value="PROTEIN-SERINE_THREONINE PHOSPHATASE"/>
    <property type="match status" value="1"/>
</dbReference>
<reference evidence="2" key="3">
    <citation type="submission" date="2025-09" db="UniProtKB">
        <authorList>
            <consortium name="Ensembl"/>
        </authorList>
    </citation>
    <scope>IDENTIFICATION</scope>
</reference>
<protein>
    <recommendedName>
        <fullName evidence="1">Slingshot N-terminal domain-containing protein</fullName>
    </recommendedName>
</protein>
<dbReference type="InterPro" id="IPR043587">
    <property type="entry name" value="Phosphatase_SSH-like"/>
</dbReference>
<organism evidence="2 3">
    <name type="scientific">Myripristis murdjan</name>
    <name type="common">pinecone soldierfish</name>
    <dbReference type="NCBI Taxonomy" id="586833"/>
    <lineage>
        <taxon>Eukaryota</taxon>
        <taxon>Metazoa</taxon>
        <taxon>Chordata</taxon>
        <taxon>Craniata</taxon>
        <taxon>Vertebrata</taxon>
        <taxon>Euteleostomi</taxon>
        <taxon>Actinopterygii</taxon>
        <taxon>Neopterygii</taxon>
        <taxon>Teleostei</taxon>
        <taxon>Neoteleostei</taxon>
        <taxon>Acanthomorphata</taxon>
        <taxon>Holocentriformes</taxon>
        <taxon>Holocentridae</taxon>
        <taxon>Myripristis</taxon>
    </lineage>
</organism>
<dbReference type="PANTHER" id="PTHR45864">
    <property type="entry name" value="SLINGSHOT PROTEIN PHOSPHATASE HOMOLOG"/>
    <property type="match status" value="1"/>
</dbReference>